<proteinExistence type="inferred from homology"/>
<dbReference type="GO" id="GO:0006887">
    <property type="term" value="P:exocytosis"/>
    <property type="evidence" value="ECO:0007669"/>
    <property type="project" value="UniProtKB-KW"/>
</dbReference>
<dbReference type="GO" id="GO:0000145">
    <property type="term" value="C:exocyst"/>
    <property type="evidence" value="ECO:0007669"/>
    <property type="project" value="InterPro"/>
</dbReference>
<dbReference type="Gene3D" id="2.30.29.90">
    <property type="match status" value="1"/>
</dbReference>
<feature type="compositionally biased region" description="Pro residues" evidence="5">
    <location>
        <begin position="340"/>
        <end position="349"/>
    </location>
</feature>
<evidence type="ECO:0000256" key="2">
    <source>
        <dbReference type="ARBA" id="ARBA00022448"/>
    </source>
</evidence>
<feature type="region of interest" description="Disordered" evidence="5">
    <location>
        <begin position="145"/>
        <end position="315"/>
    </location>
</feature>
<feature type="domain" description="Exocyst complex component Sec3 PIP2-binding N-terminal" evidence="6">
    <location>
        <begin position="42"/>
        <end position="127"/>
    </location>
</feature>
<dbReference type="Pfam" id="PF20654">
    <property type="entry name" value="Sec3_C-term"/>
    <property type="match status" value="1"/>
</dbReference>
<name>G7DU33_MIXOS</name>
<evidence type="ECO:0000313" key="8">
    <source>
        <dbReference type="Proteomes" id="UP000009131"/>
    </source>
</evidence>
<dbReference type="InterPro" id="IPR028258">
    <property type="entry name" value="Sec3-PIP2_bind"/>
</dbReference>
<feature type="compositionally biased region" description="Basic and acidic residues" evidence="5">
    <location>
        <begin position="223"/>
        <end position="240"/>
    </location>
</feature>
<accession>G7DU33</accession>
<evidence type="ECO:0000256" key="3">
    <source>
        <dbReference type="ARBA" id="ARBA00022483"/>
    </source>
</evidence>
<dbReference type="InParanoid" id="G7DU33"/>
<dbReference type="GO" id="GO:0005886">
    <property type="term" value="C:plasma membrane"/>
    <property type="evidence" value="ECO:0007669"/>
    <property type="project" value="TreeGrafter"/>
</dbReference>
<feature type="region of interest" description="Disordered" evidence="5">
    <location>
        <begin position="330"/>
        <end position="360"/>
    </location>
</feature>
<dbReference type="InterPro" id="IPR048628">
    <property type="entry name" value="Sec3_C"/>
</dbReference>
<dbReference type="GO" id="GO:0006893">
    <property type="term" value="P:Golgi to plasma membrane transport"/>
    <property type="evidence" value="ECO:0007669"/>
    <property type="project" value="TreeGrafter"/>
</dbReference>
<dbReference type="GO" id="GO:0005546">
    <property type="term" value="F:phosphatidylinositol-4,5-bisphosphate binding"/>
    <property type="evidence" value="ECO:0007669"/>
    <property type="project" value="TreeGrafter"/>
</dbReference>
<dbReference type="Pfam" id="PF15277">
    <property type="entry name" value="Sec3-PIP2_bind"/>
    <property type="match status" value="1"/>
</dbReference>
<organism evidence="7 8">
    <name type="scientific">Mixia osmundae (strain CBS 9802 / IAM 14324 / JCM 22182 / KY 12970)</name>
    <dbReference type="NCBI Taxonomy" id="764103"/>
    <lineage>
        <taxon>Eukaryota</taxon>
        <taxon>Fungi</taxon>
        <taxon>Dikarya</taxon>
        <taxon>Basidiomycota</taxon>
        <taxon>Pucciniomycotina</taxon>
        <taxon>Mixiomycetes</taxon>
        <taxon>Mixiales</taxon>
        <taxon>Mixiaceae</taxon>
        <taxon>Mixia</taxon>
    </lineage>
</organism>
<sequence length="1066" mass="117504">MASPREIVRQQILASLYTTPDKGQLVHHLKTWEDVPGAAPGESKKPRYVLLTALPDRHTVVYKSKRNANGTFSIGKTWPIEDLTAIQVTEPSAFLITLHGKTYLWQTEQKQDQREFLTSLIQLHRQATGGTRPLQLSGIPQGDLNARSGGIATSIAPPTVRTPDGYPVRQDPRAARTPEGYNAPIEPMPRRESVASTGRSIPARTPPEGRRPSASRPTVSPSPRDKQPNERDDGRRRLDRSGSLASIHSNNAAQATRTASPAIPPTPSLPPHAREPVRREQAMPAKPRDAPTSPVLPSRSERRGQQPVSPHAPQAMLSPHARNAKLPALPAVNGNARSPSPRPISPQPPAQASGSDDPTLTNVEEMLEGFEWRSGGKGRGAADQIEAQLVGELQALEAASIHAIIESDDRVDFVLKHIDEALAELDKMDKVFSMHKTQLNAMSDDIEHIESHNKGLQVQTSNQRALLLELEQLLDTINVPADDLIALAQTSLESSEGIAKLEAAAVNLYKAILSTRDTTVGDMAAANEHVAQHRQSSSIFSKRIFDFLTVMFKFQADTTLNDKTRAITKANPKLLPHTQLEAYLGRYCGLMLFVKEIDDQRYSQICASYFTAVSELQRKEIADYANVMRAAIRKATQEEQEAIFTNPNSASAVRANTVKRPARPPPRLDGGLPGSEAIALALDEIGPHVHRESVFVSELLHIQSIDQYITFADYMDLEVFFRRGASAHLAANASRFKDIDSATDLIFGFLSGNIKELIDHALQLDSLQIFGIVAALDLGLLNAQQSQNGFLIRMLEKQSFRCYALLDKFIDEQKKAIELTKLTTKKRKGVAPFIFVFSSFVERVEAQLTVTSSPSVRAKVDEVYTLLVKAMFESLQQMAKLVVDVGNAEDKGQLNYHVVLIENMHQFTSNAQASNVTAMKPFLKQALGLYNENLSSYVRLVLRRPLAKLLDFFNGLESLLKVTPPSEVSVNPAHSKAALKRAVSTLSSKDLRKAIEALGKRVEKHFIEADSPQLMKAVWDACEIEITDLIGNWQRLIELCYANAGVTLDFSASDVKTAFTRTKLVG</sequence>
<dbReference type="eggNOG" id="KOG2148">
    <property type="taxonomic scope" value="Eukaryota"/>
</dbReference>
<keyword evidence="2" id="KW-0813">Transport</keyword>
<dbReference type="AlphaFoldDB" id="G7DU33"/>
<dbReference type="Pfam" id="PF09763">
    <property type="entry name" value="Sec3_CC"/>
    <property type="match status" value="1"/>
</dbReference>
<evidence type="ECO:0000256" key="1">
    <source>
        <dbReference type="ARBA" id="ARBA00006518"/>
    </source>
</evidence>
<dbReference type="PANTHER" id="PTHR16092">
    <property type="entry name" value="SEC3/SYNTAXIN-RELATED"/>
    <property type="match status" value="1"/>
</dbReference>
<evidence type="ECO:0000259" key="6">
    <source>
        <dbReference type="SMART" id="SM01313"/>
    </source>
</evidence>
<evidence type="ECO:0000256" key="4">
    <source>
        <dbReference type="ARBA" id="ARBA00023054"/>
    </source>
</evidence>
<dbReference type="RefSeq" id="XP_014569537.1">
    <property type="nucleotide sequence ID" value="XM_014714051.1"/>
</dbReference>
<dbReference type="PANTHER" id="PTHR16092:SF14">
    <property type="entry name" value="EXOCYST COMPLEX COMPONENT 1 ISOFORM X1"/>
    <property type="match status" value="1"/>
</dbReference>
<dbReference type="InterPro" id="IPR019160">
    <property type="entry name" value="Sec3_CC"/>
</dbReference>
<dbReference type="OrthoDB" id="27109at2759"/>
<gene>
    <name evidence="7" type="primary">Mo00740</name>
    <name evidence="7" type="ORF">E5Q_00740</name>
</gene>
<dbReference type="OMA" id="NQHVMSA"/>
<dbReference type="CDD" id="cd13315">
    <property type="entry name" value="PH_Sec3"/>
    <property type="match status" value="1"/>
</dbReference>
<keyword evidence="8" id="KW-1185">Reference proteome</keyword>
<dbReference type="STRING" id="764103.G7DU33"/>
<feature type="compositionally biased region" description="Basic and acidic residues" evidence="5">
    <location>
        <begin position="272"/>
        <end position="289"/>
    </location>
</feature>
<comment type="similarity">
    <text evidence="1">Belongs to the SEC3 family.</text>
</comment>
<dbReference type="Proteomes" id="UP000009131">
    <property type="component" value="Unassembled WGS sequence"/>
</dbReference>
<reference evidence="7 8" key="2">
    <citation type="journal article" date="2012" name="Open Biol.">
        <title>Characteristics of nucleosomes and linker DNA regions on the genome of the basidiomycete Mixia osmundae revealed by mono- and dinucleosome mapping.</title>
        <authorList>
            <person name="Nishida H."/>
            <person name="Kondo S."/>
            <person name="Matsumoto T."/>
            <person name="Suzuki Y."/>
            <person name="Yoshikawa H."/>
            <person name="Taylor T.D."/>
            <person name="Sugiyama J."/>
        </authorList>
    </citation>
    <scope>NUCLEOTIDE SEQUENCE [LARGE SCALE GENOMIC DNA]</scope>
    <source>
        <strain evidence="8">CBS 9802 / IAM 14324 / JCM 22182 / KY 12970</strain>
    </source>
</reference>
<protein>
    <recommendedName>
        <fullName evidence="6">Exocyst complex component Sec3 PIP2-binding N-terminal domain-containing protein</fullName>
    </recommendedName>
</protein>
<comment type="caution">
    <text evidence="7">The sequence shown here is derived from an EMBL/GenBank/DDBJ whole genome shotgun (WGS) entry which is preliminary data.</text>
</comment>
<evidence type="ECO:0000256" key="5">
    <source>
        <dbReference type="SAM" id="MobiDB-lite"/>
    </source>
</evidence>
<dbReference type="HOGENOM" id="CLU_002075_0_0_1"/>
<evidence type="ECO:0000313" key="7">
    <source>
        <dbReference type="EMBL" id="GAA94093.1"/>
    </source>
</evidence>
<dbReference type="EMBL" id="BABT02000028">
    <property type="protein sequence ID" value="GAA94093.1"/>
    <property type="molecule type" value="Genomic_DNA"/>
</dbReference>
<reference evidence="7 8" key="1">
    <citation type="journal article" date="2011" name="J. Gen. Appl. Microbiol.">
        <title>Draft genome sequencing of the enigmatic basidiomycete Mixia osmundae.</title>
        <authorList>
            <person name="Nishida H."/>
            <person name="Nagatsuka Y."/>
            <person name="Sugiyama J."/>
        </authorList>
    </citation>
    <scope>NUCLEOTIDE SEQUENCE [LARGE SCALE GENOMIC DNA]</scope>
    <source>
        <strain evidence="8">CBS 9802 / IAM 14324 / JCM 22182 / KY 12970</strain>
    </source>
</reference>
<keyword evidence="3" id="KW-0268">Exocytosis</keyword>
<dbReference type="SMART" id="SM01313">
    <property type="entry name" value="Sec3-PIP2_bind"/>
    <property type="match status" value="1"/>
</dbReference>
<keyword evidence="4" id="KW-0175">Coiled coil</keyword>